<keyword evidence="1" id="KW-0479">Metal-binding</keyword>
<comment type="caution">
    <text evidence="3">The sequence shown here is derived from an EMBL/GenBank/DDBJ whole genome shotgun (WGS) entry which is preliminary data.</text>
</comment>
<dbReference type="InterPro" id="IPR017515">
    <property type="entry name" value="MeMalonyl-CoA_epimerase"/>
</dbReference>
<evidence type="ECO:0000313" key="3">
    <source>
        <dbReference type="EMBL" id="MFD1540317.1"/>
    </source>
</evidence>
<dbReference type="Pfam" id="PF13669">
    <property type="entry name" value="Glyoxalase_4"/>
    <property type="match status" value="1"/>
</dbReference>
<protein>
    <submittedName>
        <fullName evidence="3">Methylmalonyl-CoA epimerase</fullName>
        <ecNumber evidence="3">5.1.99.1</ecNumber>
    </submittedName>
</protein>
<proteinExistence type="predicted"/>
<dbReference type="EMBL" id="JBHUCM010000019">
    <property type="protein sequence ID" value="MFD1540317.1"/>
    <property type="molecule type" value="Genomic_DNA"/>
</dbReference>
<keyword evidence="3" id="KW-0413">Isomerase</keyword>
<dbReference type="RefSeq" id="WP_219526772.1">
    <property type="nucleotide sequence ID" value="NZ_JAHKRM010000001.1"/>
</dbReference>
<dbReference type="PROSITE" id="PS51819">
    <property type="entry name" value="VOC"/>
    <property type="match status" value="1"/>
</dbReference>
<evidence type="ECO:0000313" key="4">
    <source>
        <dbReference type="Proteomes" id="UP001597097"/>
    </source>
</evidence>
<dbReference type="EC" id="5.1.99.1" evidence="3"/>
<dbReference type="InterPro" id="IPR051785">
    <property type="entry name" value="MMCE/EMCE_epimerase"/>
</dbReference>
<dbReference type="InterPro" id="IPR037523">
    <property type="entry name" value="VOC_core"/>
</dbReference>
<name>A0ABW4GC49_9ACTN</name>
<sequence>MFMRIDHIGIACHDLEAKIALFSDTFELTVVAREVNEEQGVREAMLHIADGEGGSSYIQLLEPLSPDTPVGKFLAKRGEGVHHVAFGVPDVAEAMERLAGKGVRLLDERPRHGSMGSEIAFAHPKDVGGMLTELVQAAGAPANVKTDRM</sequence>
<keyword evidence="4" id="KW-1185">Reference proteome</keyword>
<gene>
    <name evidence="3" type="primary">mce</name>
    <name evidence="3" type="ORF">ACFSJ0_24905</name>
</gene>
<dbReference type="NCBIfam" id="TIGR03081">
    <property type="entry name" value="metmalonyl_epim"/>
    <property type="match status" value="1"/>
</dbReference>
<evidence type="ECO:0000256" key="1">
    <source>
        <dbReference type="ARBA" id="ARBA00022723"/>
    </source>
</evidence>
<dbReference type="CDD" id="cd07249">
    <property type="entry name" value="MMCE"/>
    <property type="match status" value="1"/>
</dbReference>
<feature type="domain" description="VOC" evidence="2">
    <location>
        <begin position="4"/>
        <end position="137"/>
    </location>
</feature>
<dbReference type="PANTHER" id="PTHR43048:SF3">
    <property type="entry name" value="METHYLMALONYL-COA EPIMERASE, MITOCHONDRIAL"/>
    <property type="match status" value="1"/>
</dbReference>
<dbReference type="PANTHER" id="PTHR43048">
    <property type="entry name" value="METHYLMALONYL-COA EPIMERASE"/>
    <property type="match status" value="1"/>
</dbReference>
<accession>A0ABW4GC49</accession>
<dbReference type="GO" id="GO:0004493">
    <property type="term" value="F:methylmalonyl-CoA epimerase activity"/>
    <property type="evidence" value="ECO:0007669"/>
    <property type="project" value="UniProtKB-EC"/>
</dbReference>
<dbReference type="Proteomes" id="UP001597097">
    <property type="component" value="Unassembled WGS sequence"/>
</dbReference>
<evidence type="ECO:0000259" key="2">
    <source>
        <dbReference type="PROSITE" id="PS51819"/>
    </source>
</evidence>
<organism evidence="3 4">
    <name type="scientific">Nonomuraea guangzhouensis</name>
    <dbReference type="NCBI Taxonomy" id="1291555"/>
    <lineage>
        <taxon>Bacteria</taxon>
        <taxon>Bacillati</taxon>
        <taxon>Actinomycetota</taxon>
        <taxon>Actinomycetes</taxon>
        <taxon>Streptosporangiales</taxon>
        <taxon>Streptosporangiaceae</taxon>
        <taxon>Nonomuraea</taxon>
    </lineage>
</organism>
<reference evidence="4" key="1">
    <citation type="journal article" date="2019" name="Int. J. Syst. Evol. Microbiol.">
        <title>The Global Catalogue of Microorganisms (GCM) 10K type strain sequencing project: providing services to taxonomists for standard genome sequencing and annotation.</title>
        <authorList>
            <consortium name="The Broad Institute Genomics Platform"/>
            <consortium name="The Broad Institute Genome Sequencing Center for Infectious Disease"/>
            <person name="Wu L."/>
            <person name="Ma J."/>
        </authorList>
    </citation>
    <scope>NUCLEOTIDE SEQUENCE [LARGE SCALE GENOMIC DNA]</scope>
    <source>
        <strain evidence="4">CGMCC 1.15399</strain>
    </source>
</reference>